<protein>
    <submittedName>
        <fullName evidence="1">Uncharacterized protein</fullName>
    </submittedName>
</protein>
<dbReference type="AlphaFoldDB" id="A0A699XVR8"/>
<proteinExistence type="predicted"/>
<name>A0A699XVR8_TANCI</name>
<gene>
    <name evidence="1" type="ORF">Tci_932013</name>
</gene>
<sequence length="79" mass="8836">MEVDIEEDKNDPELTYPYEEVDHLNPPLPTSESELEDVTKAENPIEHDETVPASIHEVGESSTVAIPQKDGDCLLPDFM</sequence>
<accession>A0A699XVR8</accession>
<evidence type="ECO:0000313" key="1">
    <source>
        <dbReference type="EMBL" id="GFD60044.1"/>
    </source>
</evidence>
<organism evidence="1">
    <name type="scientific">Tanacetum cinerariifolium</name>
    <name type="common">Dalmatian daisy</name>
    <name type="synonym">Chrysanthemum cinerariifolium</name>
    <dbReference type="NCBI Taxonomy" id="118510"/>
    <lineage>
        <taxon>Eukaryota</taxon>
        <taxon>Viridiplantae</taxon>
        <taxon>Streptophyta</taxon>
        <taxon>Embryophyta</taxon>
        <taxon>Tracheophyta</taxon>
        <taxon>Spermatophyta</taxon>
        <taxon>Magnoliopsida</taxon>
        <taxon>eudicotyledons</taxon>
        <taxon>Gunneridae</taxon>
        <taxon>Pentapetalae</taxon>
        <taxon>asterids</taxon>
        <taxon>campanulids</taxon>
        <taxon>Asterales</taxon>
        <taxon>Asteraceae</taxon>
        <taxon>Asteroideae</taxon>
        <taxon>Anthemideae</taxon>
        <taxon>Anthemidinae</taxon>
        <taxon>Tanacetum</taxon>
    </lineage>
</organism>
<dbReference type="EMBL" id="BKCJ011872728">
    <property type="protein sequence ID" value="GFD60044.1"/>
    <property type="molecule type" value="Genomic_DNA"/>
</dbReference>
<comment type="caution">
    <text evidence="1">The sequence shown here is derived from an EMBL/GenBank/DDBJ whole genome shotgun (WGS) entry which is preliminary data.</text>
</comment>
<reference evidence="1" key="1">
    <citation type="journal article" date="2019" name="Sci. Rep.">
        <title>Draft genome of Tanacetum cinerariifolium, the natural source of mosquito coil.</title>
        <authorList>
            <person name="Yamashiro T."/>
            <person name="Shiraishi A."/>
            <person name="Satake H."/>
            <person name="Nakayama K."/>
        </authorList>
    </citation>
    <scope>NUCLEOTIDE SEQUENCE</scope>
</reference>
<feature type="non-terminal residue" evidence="1">
    <location>
        <position position="79"/>
    </location>
</feature>